<dbReference type="GO" id="GO:0005739">
    <property type="term" value="C:mitochondrion"/>
    <property type="evidence" value="ECO:0007669"/>
    <property type="project" value="TreeGrafter"/>
</dbReference>
<keyword evidence="4" id="KW-0949">S-adenosyl-L-methionine</keyword>
<dbReference type="OrthoDB" id="66144at2759"/>
<evidence type="ECO:0000259" key="5">
    <source>
        <dbReference type="Pfam" id="PF13847"/>
    </source>
</evidence>
<accession>A0A448ZNJ6</accession>
<dbReference type="Gene3D" id="3.40.50.150">
    <property type="entry name" value="Vaccinia Virus protein VP39"/>
    <property type="match status" value="1"/>
</dbReference>
<dbReference type="InterPro" id="IPR025714">
    <property type="entry name" value="Methyltranfer_dom"/>
</dbReference>
<keyword evidence="7" id="KW-1185">Reference proteome</keyword>
<dbReference type="SUPFAM" id="SSF53335">
    <property type="entry name" value="S-adenosyl-L-methionine-dependent methyltransferases"/>
    <property type="match status" value="1"/>
</dbReference>
<dbReference type="InterPro" id="IPR029063">
    <property type="entry name" value="SAM-dependent_MTases_sf"/>
</dbReference>
<dbReference type="GO" id="GO:0032259">
    <property type="term" value="P:methylation"/>
    <property type="evidence" value="ECO:0007669"/>
    <property type="project" value="UniProtKB-KW"/>
</dbReference>
<dbReference type="CDD" id="cd02440">
    <property type="entry name" value="AdoMet_MTases"/>
    <property type="match status" value="1"/>
</dbReference>
<dbReference type="AlphaFoldDB" id="A0A448ZNJ6"/>
<sequence length="188" mass="21328">MIAPRKTLWSTPLSAVDHCMEWVPLKPEDSVLDIGCGDGRIIHRWAMLLSESLLAAEDHETGATISFVGIDIDPNRIEDAKLKTESLKADGKISPRIRITFICKNAMESTGYIQDATVIFLYLIPRGLKQIYPLIMEGRSKPTEKRNLRIISYMSKLPVLKPEGRALCKVEHQKEAAWPLYFYTIKND</sequence>
<keyword evidence="3" id="KW-0808">Transferase</keyword>
<comment type="similarity">
    <text evidence="1">Belongs to the ANT/ATPSC lysine N-methyltransferase family.</text>
</comment>
<dbReference type="PANTHER" id="PTHR13610:SF11">
    <property type="entry name" value="METHYLTRANSFERASE DOMAIN-CONTAINING PROTEIN"/>
    <property type="match status" value="1"/>
</dbReference>
<dbReference type="PANTHER" id="PTHR13610">
    <property type="entry name" value="METHYLTRANSFERASE DOMAIN-CONTAINING PROTEIN"/>
    <property type="match status" value="1"/>
</dbReference>
<organism evidence="6 7">
    <name type="scientific">Pseudo-nitzschia multistriata</name>
    <dbReference type="NCBI Taxonomy" id="183589"/>
    <lineage>
        <taxon>Eukaryota</taxon>
        <taxon>Sar</taxon>
        <taxon>Stramenopiles</taxon>
        <taxon>Ochrophyta</taxon>
        <taxon>Bacillariophyta</taxon>
        <taxon>Bacillariophyceae</taxon>
        <taxon>Bacillariophycidae</taxon>
        <taxon>Bacillariales</taxon>
        <taxon>Bacillariaceae</taxon>
        <taxon>Pseudo-nitzschia</taxon>
    </lineage>
</organism>
<feature type="domain" description="Methyltransferase" evidence="5">
    <location>
        <begin position="26"/>
        <end position="90"/>
    </location>
</feature>
<dbReference type="InterPro" id="IPR026170">
    <property type="entry name" value="FAM173A/B"/>
</dbReference>
<protein>
    <recommendedName>
        <fullName evidence="5">Methyltransferase domain-containing protein</fullName>
    </recommendedName>
</protein>
<gene>
    <name evidence="6" type="ORF">PSNMU_V1.4_AUG-EV-PASAV3_0106570</name>
</gene>
<evidence type="ECO:0000313" key="6">
    <source>
        <dbReference type="EMBL" id="VEU43618.1"/>
    </source>
</evidence>
<evidence type="ECO:0000256" key="4">
    <source>
        <dbReference type="ARBA" id="ARBA00022691"/>
    </source>
</evidence>
<dbReference type="GO" id="GO:1905706">
    <property type="term" value="P:regulation of mitochondrial ATP synthesis coupled proton transport"/>
    <property type="evidence" value="ECO:0007669"/>
    <property type="project" value="TreeGrafter"/>
</dbReference>
<dbReference type="EMBL" id="CAACVS010000565">
    <property type="protein sequence ID" value="VEU43618.1"/>
    <property type="molecule type" value="Genomic_DNA"/>
</dbReference>
<keyword evidence="2" id="KW-0489">Methyltransferase</keyword>
<evidence type="ECO:0000256" key="2">
    <source>
        <dbReference type="ARBA" id="ARBA00022603"/>
    </source>
</evidence>
<evidence type="ECO:0000256" key="1">
    <source>
        <dbReference type="ARBA" id="ARBA00010633"/>
    </source>
</evidence>
<evidence type="ECO:0000256" key="3">
    <source>
        <dbReference type="ARBA" id="ARBA00022679"/>
    </source>
</evidence>
<dbReference type="Pfam" id="PF13847">
    <property type="entry name" value="Methyltransf_31"/>
    <property type="match status" value="1"/>
</dbReference>
<dbReference type="GO" id="GO:0016279">
    <property type="term" value="F:protein-lysine N-methyltransferase activity"/>
    <property type="evidence" value="ECO:0007669"/>
    <property type="project" value="InterPro"/>
</dbReference>
<evidence type="ECO:0000313" key="7">
    <source>
        <dbReference type="Proteomes" id="UP000291116"/>
    </source>
</evidence>
<name>A0A448ZNJ6_9STRA</name>
<reference evidence="6 7" key="1">
    <citation type="submission" date="2019-01" db="EMBL/GenBank/DDBJ databases">
        <authorList>
            <person name="Ferrante I. M."/>
        </authorList>
    </citation>
    <scope>NUCLEOTIDE SEQUENCE [LARGE SCALE GENOMIC DNA]</scope>
    <source>
        <strain evidence="6 7">B856</strain>
    </source>
</reference>
<proteinExistence type="inferred from homology"/>
<dbReference type="Proteomes" id="UP000291116">
    <property type="component" value="Unassembled WGS sequence"/>
</dbReference>